<feature type="transmembrane region" description="Helical" evidence="7">
    <location>
        <begin position="244"/>
        <end position="265"/>
    </location>
</feature>
<evidence type="ECO:0000256" key="6">
    <source>
        <dbReference type="ARBA" id="ARBA00023136"/>
    </source>
</evidence>
<accession>A0ABR7NC77</accession>
<dbReference type="InterPro" id="IPR000515">
    <property type="entry name" value="MetI-like"/>
</dbReference>
<keyword evidence="2 7" id="KW-0813">Transport</keyword>
<dbReference type="Proteomes" id="UP000657421">
    <property type="component" value="Unassembled WGS sequence"/>
</dbReference>
<dbReference type="RefSeq" id="WP_249309477.1">
    <property type="nucleotide sequence ID" value="NZ_JACRSZ010000014.1"/>
</dbReference>
<evidence type="ECO:0000313" key="9">
    <source>
        <dbReference type="EMBL" id="MBC8574006.1"/>
    </source>
</evidence>
<keyword evidence="10" id="KW-1185">Reference proteome</keyword>
<dbReference type="InterPro" id="IPR050901">
    <property type="entry name" value="BP-dep_ABC_trans_perm"/>
</dbReference>
<organism evidence="9 10">
    <name type="scientific">Jingyaoa shaoxingensis</name>
    <dbReference type="NCBI Taxonomy" id="2763671"/>
    <lineage>
        <taxon>Bacteria</taxon>
        <taxon>Bacillati</taxon>
        <taxon>Bacillota</taxon>
        <taxon>Clostridia</taxon>
        <taxon>Lachnospirales</taxon>
        <taxon>Lachnospiraceae</taxon>
        <taxon>Jingyaoa</taxon>
    </lineage>
</organism>
<dbReference type="PROSITE" id="PS50928">
    <property type="entry name" value="ABC_TM1"/>
    <property type="match status" value="1"/>
</dbReference>
<feature type="transmembrane region" description="Helical" evidence="7">
    <location>
        <begin position="142"/>
        <end position="166"/>
    </location>
</feature>
<name>A0ABR7NC77_9FIRM</name>
<evidence type="ECO:0000256" key="1">
    <source>
        <dbReference type="ARBA" id="ARBA00004651"/>
    </source>
</evidence>
<dbReference type="InterPro" id="IPR035906">
    <property type="entry name" value="MetI-like_sf"/>
</dbReference>
<keyword evidence="4 7" id="KW-0812">Transmembrane</keyword>
<feature type="transmembrane region" description="Helical" evidence="7">
    <location>
        <begin position="186"/>
        <end position="208"/>
    </location>
</feature>
<protein>
    <submittedName>
        <fullName evidence="9">Carbohydrate ABC transporter permease</fullName>
    </submittedName>
</protein>
<dbReference type="SUPFAM" id="SSF161098">
    <property type="entry name" value="MetI-like"/>
    <property type="match status" value="1"/>
</dbReference>
<comment type="subcellular location">
    <subcellularLocation>
        <location evidence="1 7">Cell membrane</location>
        <topology evidence="1 7">Multi-pass membrane protein</topology>
    </subcellularLocation>
</comment>
<keyword evidence="6 7" id="KW-0472">Membrane</keyword>
<feature type="transmembrane region" description="Helical" evidence="7">
    <location>
        <begin position="78"/>
        <end position="98"/>
    </location>
</feature>
<proteinExistence type="inferred from homology"/>
<feature type="transmembrane region" description="Helical" evidence="7">
    <location>
        <begin position="12"/>
        <end position="33"/>
    </location>
</feature>
<evidence type="ECO:0000256" key="3">
    <source>
        <dbReference type="ARBA" id="ARBA00022475"/>
    </source>
</evidence>
<evidence type="ECO:0000256" key="2">
    <source>
        <dbReference type="ARBA" id="ARBA00022448"/>
    </source>
</evidence>
<keyword evidence="5 7" id="KW-1133">Transmembrane helix</keyword>
<evidence type="ECO:0000256" key="4">
    <source>
        <dbReference type="ARBA" id="ARBA00022692"/>
    </source>
</evidence>
<dbReference type="PANTHER" id="PTHR32243">
    <property type="entry name" value="MALTOSE TRANSPORT SYSTEM PERMEASE-RELATED"/>
    <property type="match status" value="1"/>
</dbReference>
<reference evidence="9 10" key="1">
    <citation type="submission" date="2020-08" db="EMBL/GenBank/DDBJ databases">
        <title>Genome public.</title>
        <authorList>
            <person name="Liu C."/>
            <person name="Sun Q."/>
        </authorList>
    </citation>
    <scope>NUCLEOTIDE SEQUENCE [LARGE SCALE GENOMIC DNA]</scope>
    <source>
        <strain evidence="9 10">NSJ-46</strain>
    </source>
</reference>
<comment type="caution">
    <text evidence="9">The sequence shown here is derived from an EMBL/GenBank/DDBJ whole genome shotgun (WGS) entry which is preliminary data.</text>
</comment>
<gene>
    <name evidence="9" type="ORF">H8716_13080</name>
</gene>
<dbReference type="EMBL" id="JACRSZ010000014">
    <property type="protein sequence ID" value="MBC8574006.1"/>
    <property type="molecule type" value="Genomic_DNA"/>
</dbReference>
<evidence type="ECO:0000259" key="8">
    <source>
        <dbReference type="PROSITE" id="PS50928"/>
    </source>
</evidence>
<evidence type="ECO:0000256" key="7">
    <source>
        <dbReference type="RuleBase" id="RU363032"/>
    </source>
</evidence>
<dbReference type="Pfam" id="PF00528">
    <property type="entry name" value="BPD_transp_1"/>
    <property type="match status" value="1"/>
</dbReference>
<dbReference type="CDD" id="cd06261">
    <property type="entry name" value="TM_PBP2"/>
    <property type="match status" value="1"/>
</dbReference>
<evidence type="ECO:0000256" key="5">
    <source>
        <dbReference type="ARBA" id="ARBA00022989"/>
    </source>
</evidence>
<evidence type="ECO:0000313" key="10">
    <source>
        <dbReference type="Proteomes" id="UP000657421"/>
    </source>
</evidence>
<comment type="similarity">
    <text evidence="7">Belongs to the binding-protein-dependent transport system permease family.</text>
</comment>
<feature type="domain" description="ABC transmembrane type-1" evidence="8">
    <location>
        <begin position="74"/>
        <end position="265"/>
    </location>
</feature>
<sequence>MSIKSKKKMRKALTCYLPVIMWILITIFPYYWFINISLTDNSMIMKLPVYYYPHFFTFDNYKKILTAMDFAQNFKNSLIVATMTTLVIIALSIFGGYAMSRYQFKAKSGVMLLLLLTQMFPGIILLIPLFSVFVKLKIYDNLLSLIIVNATTNLPFCMIMCCGFYAGVPITLEEAAQIDGCTTIQALFKIVVPAILPGIVTCGAFAFVNSWNEFVYALNFINTSSKFTIPVALSMMQGEFTVNYGGIAAGTIIALIPVLLIFAYIQKYLVAGMSGAVKG</sequence>
<dbReference type="Gene3D" id="1.10.3720.10">
    <property type="entry name" value="MetI-like"/>
    <property type="match status" value="1"/>
</dbReference>
<keyword evidence="3" id="KW-1003">Cell membrane</keyword>
<feature type="transmembrane region" description="Helical" evidence="7">
    <location>
        <begin position="110"/>
        <end position="130"/>
    </location>
</feature>
<dbReference type="PANTHER" id="PTHR32243:SF18">
    <property type="entry name" value="INNER MEMBRANE ABC TRANSPORTER PERMEASE PROTEIN YCJP"/>
    <property type="match status" value="1"/>
</dbReference>